<dbReference type="GO" id="GO:0046872">
    <property type="term" value="F:metal ion binding"/>
    <property type="evidence" value="ECO:0007669"/>
    <property type="project" value="UniProtKB-KW"/>
</dbReference>
<organism evidence="6 7">
    <name type="scientific">Mikania micrantha</name>
    <name type="common">bitter vine</name>
    <dbReference type="NCBI Taxonomy" id="192012"/>
    <lineage>
        <taxon>Eukaryota</taxon>
        <taxon>Viridiplantae</taxon>
        <taxon>Streptophyta</taxon>
        <taxon>Embryophyta</taxon>
        <taxon>Tracheophyta</taxon>
        <taxon>Spermatophyta</taxon>
        <taxon>Magnoliopsida</taxon>
        <taxon>eudicotyledons</taxon>
        <taxon>Gunneridae</taxon>
        <taxon>Pentapetalae</taxon>
        <taxon>asterids</taxon>
        <taxon>campanulids</taxon>
        <taxon>Asterales</taxon>
        <taxon>Asteraceae</taxon>
        <taxon>Asteroideae</taxon>
        <taxon>Heliantheae alliance</taxon>
        <taxon>Eupatorieae</taxon>
        <taxon>Mikania</taxon>
    </lineage>
</organism>
<dbReference type="Gene3D" id="1.10.1200.270">
    <property type="entry name" value="Methyltransferase, alpha-helical capping domain"/>
    <property type="match status" value="2"/>
</dbReference>
<evidence type="ECO:0000256" key="1">
    <source>
        <dbReference type="ARBA" id="ARBA00007967"/>
    </source>
</evidence>
<keyword evidence="4" id="KW-0479">Metal-binding</keyword>
<dbReference type="Pfam" id="PF03492">
    <property type="entry name" value="Methyltransf_7"/>
    <property type="match status" value="1"/>
</dbReference>
<name>A0A5N6M6A0_9ASTR</name>
<dbReference type="PANTHER" id="PTHR31009">
    <property type="entry name" value="S-ADENOSYL-L-METHIONINE:CARBOXYL METHYLTRANSFERASE FAMILY PROTEIN"/>
    <property type="match status" value="1"/>
</dbReference>
<keyword evidence="3" id="KW-0808">Transferase</keyword>
<dbReference type="SUPFAM" id="SSF53335">
    <property type="entry name" value="S-adenosyl-L-methionine-dependent methyltransferases"/>
    <property type="match status" value="1"/>
</dbReference>
<dbReference type="AlphaFoldDB" id="A0A5N6M6A0"/>
<sequence>MAKTSPPNVFQAYGQQFKTDFTKFLQLRYEEIVCGGRMVLTLVGRSLADPTSDDGCCLLELLAQSLFDMVKEGHVRESDINSFNIPIYYPCEDEVRNVIQSEGLFSLESLNTFQVNWDPEDIDYTNLKDYDEPSQIHGENTAKMVRAFVEPLLISHFGEYVIDGVFNKYKKHVAQHLANKKTRFFNLVISLAKK</sequence>
<dbReference type="InterPro" id="IPR029063">
    <property type="entry name" value="SAM-dependent_MTases_sf"/>
</dbReference>
<dbReference type="GO" id="GO:0032259">
    <property type="term" value="P:methylation"/>
    <property type="evidence" value="ECO:0007669"/>
    <property type="project" value="UniProtKB-KW"/>
</dbReference>
<dbReference type="GO" id="GO:0008168">
    <property type="term" value="F:methyltransferase activity"/>
    <property type="evidence" value="ECO:0007669"/>
    <property type="project" value="UniProtKB-KW"/>
</dbReference>
<comment type="similarity">
    <text evidence="1">Belongs to the methyltransferase superfamily. Type-7 methyltransferase family.</text>
</comment>
<protein>
    <recommendedName>
        <fullName evidence="8">Benzoate carboxyl methyltransferase</fullName>
    </recommendedName>
</protein>
<proteinExistence type="inferred from homology"/>
<evidence type="ECO:0000256" key="3">
    <source>
        <dbReference type="ARBA" id="ARBA00022679"/>
    </source>
</evidence>
<evidence type="ECO:0008006" key="8">
    <source>
        <dbReference type="Google" id="ProtNLM"/>
    </source>
</evidence>
<evidence type="ECO:0000256" key="5">
    <source>
        <dbReference type="ARBA" id="ARBA00022842"/>
    </source>
</evidence>
<keyword evidence="5" id="KW-0460">Magnesium</keyword>
<dbReference type="OrthoDB" id="1523883at2759"/>
<evidence type="ECO:0000313" key="6">
    <source>
        <dbReference type="EMBL" id="KAD3069251.1"/>
    </source>
</evidence>
<evidence type="ECO:0000256" key="2">
    <source>
        <dbReference type="ARBA" id="ARBA00022603"/>
    </source>
</evidence>
<keyword evidence="7" id="KW-1185">Reference proteome</keyword>
<keyword evidence="2" id="KW-0489">Methyltransferase</keyword>
<accession>A0A5N6M6A0</accession>
<evidence type="ECO:0000256" key="4">
    <source>
        <dbReference type="ARBA" id="ARBA00022723"/>
    </source>
</evidence>
<dbReference type="InterPro" id="IPR042086">
    <property type="entry name" value="MeTrfase_capping"/>
</dbReference>
<dbReference type="EMBL" id="SZYD01000017">
    <property type="protein sequence ID" value="KAD3069251.1"/>
    <property type="molecule type" value="Genomic_DNA"/>
</dbReference>
<dbReference type="InterPro" id="IPR005299">
    <property type="entry name" value="MeTrfase_7"/>
</dbReference>
<evidence type="ECO:0000313" key="7">
    <source>
        <dbReference type="Proteomes" id="UP000326396"/>
    </source>
</evidence>
<comment type="caution">
    <text evidence="6">The sequence shown here is derived from an EMBL/GenBank/DDBJ whole genome shotgun (WGS) entry which is preliminary data.</text>
</comment>
<reference evidence="6 7" key="1">
    <citation type="submission" date="2019-05" db="EMBL/GenBank/DDBJ databases">
        <title>Mikania micrantha, genome provides insights into the molecular mechanism of rapid growth.</title>
        <authorList>
            <person name="Liu B."/>
        </authorList>
    </citation>
    <scope>NUCLEOTIDE SEQUENCE [LARGE SCALE GENOMIC DNA]</scope>
    <source>
        <strain evidence="6">NLD-2019</strain>
        <tissue evidence="6">Leaf</tissue>
    </source>
</reference>
<gene>
    <name evidence="6" type="ORF">E3N88_37131</name>
</gene>
<dbReference type="Proteomes" id="UP000326396">
    <property type="component" value="Linkage Group LG7"/>
</dbReference>